<evidence type="ECO:0000256" key="1">
    <source>
        <dbReference type="SAM" id="MobiDB-lite"/>
    </source>
</evidence>
<organism evidence="2 3">
    <name type="scientific">Kineococcus glutinatus</name>
    <dbReference type="NCBI Taxonomy" id="1070872"/>
    <lineage>
        <taxon>Bacteria</taxon>
        <taxon>Bacillati</taxon>
        <taxon>Actinomycetota</taxon>
        <taxon>Actinomycetes</taxon>
        <taxon>Kineosporiales</taxon>
        <taxon>Kineosporiaceae</taxon>
        <taxon>Kineococcus</taxon>
    </lineage>
</organism>
<evidence type="ECO:0008006" key="4">
    <source>
        <dbReference type="Google" id="ProtNLM"/>
    </source>
</evidence>
<comment type="caution">
    <text evidence="2">The sequence shown here is derived from an EMBL/GenBank/DDBJ whole genome shotgun (WGS) entry which is preliminary data.</text>
</comment>
<dbReference type="EMBL" id="BAABIL010000254">
    <property type="protein sequence ID" value="GAA4978282.1"/>
    <property type="molecule type" value="Genomic_DNA"/>
</dbReference>
<keyword evidence="3" id="KW-1185">Reference proteome</keyword>
<gene>
    <name evidence="2" type="ORF">GCM10023225_18610</name>
</gene>
<accession>A0ABP9HUR0</accession>
<reference evidence="3" key="1">
    <citation type="journal article" date="2019" name="Int. J. Syst. Evol. Microbiol.">
        <title>The Global Catalogue of Microorganisms (GCM) 10K type strain sequencing project: providing services to taxonomists for standard genome sequencing and annotation.</title>
        <authorList>
            <consortium name="The Broad Institute Genomics Platform"/>
            <consortium name="The Broad Institute Genome Sequencing Center for Infectious Disease"/>
            <person name="Wu L."/>
            <person name="Ma J."/>
        </authorList>
    </citation>
    <scope>NUCLEOTIDE SEQUENCE [LARGE SCALE GENOMIC DNA]</scope>
    <source>
        <strain evidence="3">JCM 18126</strain>
    </source>
</reference>
<name>A0ABP9HUR0_9ACTN</name>
<sequence length="73" mass="7999">MSPRASSARRHLPTSPFQPAPAAPVVAYDPEDRVTHDRHGLGTVQSTDEEGWVTVRFSSGEVRRVNGTTLDKL</sequence>
<evidence type="ECO:0000313" key="3">
    <source>
        <dbReference type="Proteomes" id="UP001501195"/>
    </source>
</evidence>
<proteinExistence type="predicted"/>
<evidence type="ECO:0000313" key="2">
    <source>
        <dbReference type="EMBL" id="GAA4978282.1"/>
    </source>
</evidence>
<feature type="region of interest" description="Disordered" evidence="1">
    <location>
        <begin position="1"/>
        <end position="23"/>
    </location>
</feature>
<protein>
    <recommendedName>
        <fullName evidence="4">YD repeat-containing protein</fullName>
    </recommendedName>
</protein>
<dbReference type="Proteomes" id="UP001501195">
    <property type="component" value="Unassembled WGS sequence"/>
</dbReference>
<dbReference type="RefSeq" id="WP_345712210.1">
    <property type="nucleotide sequence ID" value="NZ_BAABIL010000254.1"/>
</dbReference>